<dbReference type="EMBL" id="DYYI01000032">
    <property type="protein sequence ID" value="HJE19370.1"/>
    <property type="molecule type" value="Genomic_DNA"/>
</dbReference>
<dbReference type="Pfam" id="PF00005">
    <property type="entry name" value="ABC_tran"/>
    <property type="match status" value="1"/>
</dbReference>
<dbReference type="GO" id="GO:0005524">
    <property type="term" value="F:ATP binding"/>
    <property type="evidence" value="ECO:0007669"/>
    <property type="project" value="UniProtKB-KW"/>
</dbReference>
<proteinExistence type="predicted"/>
<comment type="caution">
    <text evidence="5">The sequence shown here is derived from an EMBL/GenBank/DDBJ whole genome shotgun (WGS) entry which is preliminary data.</text>
</comment>
<feature type="domain" description="ABC transporter" evidence="4">
    <location>
        <begin position="1"/>
        <end position="216"/>
    </location>
</feature>
<dbReference type="InterPro" id="IPR050153">
    <property type="entry name" value="Metal_Ion_Import_ABC"/>
</dbReference>
<evidence type="ECO:0000259" key="4">
    <source>
        <dbReference type="PROSITE" id="PS50893"/>
    </source>
</evidence>
<dbReference type="PANTHER" id="PTHR42734:SF20">
    <property type="entry name" value="ABC-TYPE IRON(III)-SIDEROPHORE TRANSPORT SYSTEM, ATPASE COMPONENT"/>
    <property type="match status" value="1"/>
</dbReference>
<dbReference type="AlphaFoldDB" id="A0A921DW85"/>
<reference evidence="5" key="2">
    <citation type="submission" date="2021-09" db="EMBL/GenBank/DDBJ databases">
        <authorList>
            <person name="Gilroy R."/>
        </authorList>
    </citation>
    <scope>NUCLEOTIDE SEQUENCE</scope>
    <source>
        <strain evidence="5">6019</strain>
    </source>
</reference>
<sequence length="231" mass="26019">MLEINQLYMQLPNMSIKLENTVFKPGLHVIIGPNGAGKTTFLHGIIGYGQQIKTRSVMYNNRKLNDTSDVISFIPQENPRFGINVDEYLRLTGNSNEASESIAYFSLDDYLDQPITTLSGGEFKRVLCAQVHHENKPVILADEIEAHLDVNQKYLVMDWLKEAAKTKIVIASIHDLSLAMTYADTVTLMSEGNFMELIQDKNKLSEDKLSDAFNTSLKIMDVDGCLMVIRK</sequence>
<dbReference type="PANTHER" id="PTHR42734">
    <property type="entry name" value="METAL TRANSPORT SYSTEM ATP-BINDING PROTEIN TM_0124-RELATED"/>
    <property type="match status" value="1"/>
</dbReference>
<keyword evidence="1" id="KW-0813">Transport</keyword>
<dbReference type="GO" id="GO:0016887">
    <property type="term" value="F:ATP hydrolysis activity"/>
    <property type="evidence" value="ECO:0007669"/>
    <property type="project" value="InterPro"/>
</dbReference>
<gene>
    <name evidence="5" type="ORF">K8V35_03335</name>
</gene>
<dbReference type="InterPro" id="IPR003439">
    <property type="entry name" value="ABC_transporter-like_ATP-bd"/>
</dbReference>
<dbReference type="InterPro" id="IPR003593">
    <property type="entry name" value="AAA+_ATPase"/>
</dbReference>
<reference evidence="5" key="1">
    <citation type="journal article" date="2021" name="PeerJ">
        <title>Extensive microbial diversity within the chicken gut microbiome revealed by metagenomics and culture.</title>
        <authorList>
            <person name="Gilroy R."/>
            <person name="Ravi A."/>
            <person name="Getino M."/>
            <person name="Pursley I."/>
            <person name="Horton D.L."/>
            <person name="Alikhan N.F."/>
            <person name="Baker D."/>
            <person name="Gharbi K."/>
            <person name="Hall N."/>
            <person name="Watson M."/>
            <person name="Adriaenssens E.M."/>
            <person name="Foster-Nyarko E."/>
            <person name="Jarju S."/>
            <person name="Secka A."/>
            <person name="Antonio M."/>
            <person name="Oren A."/>
            <person name="Chaudhuri R.R."/>
            <person name="La Ragione R."/>
            <person name="Hildebrand F."/>
            <person name="Pallen M.J."/>
        </authorList>
    </citation>
    <scope>NUCLEOTIDE SEQUENCE</scope>
    <source>
        <strain evidence="5">6019</strain>
    </source>
</reference>
<dbReference type="Proteomes" id="UP000763505">
    <property type="component" value="Unassembled WGS sequence"/>
</dbReference>
<dbReference type="SUPFAM" id="SSF52540">
    <property type="entry name" value="P-loop containing nucleoside triphosphate hydrolases"/>
    <property type="match status" value="1"/>
</dbReference>
<keyword evidence="2" id="KW-0547">Nucleotide-binding</keyword>
<dbReference type="PROSITE" id="PS50893">
    <property type="entry name" value="ABC_TRANSPORTER_2"/>
    <property type="match status" value="1"/>
</dbReference>
<organism evidence="5 6">
    <name type="scientific">Aliicoccus persicus</name>
    <dbReference type="NCBI Taxonomy" id="930138"/>
    <lineage>
        <taxon>Bacteria</taxon>
        <taxon>Bacillati</taxon>
        <taxon>Bacillota</taxon>
        <taxon>Bacilli</taxon>
        <taxon>Bacillales</taxon>
        <taxon>Staphylococcaceae</taxon>
        <taxon>Aliicoccus</taxon>
    </lineage>
</organism>
<evidence type="ECO:0000256" key="3">
    <source>
        <dbReference type="ARBA" id="ARBA00022840"/>
    </source>
</evidence>
<evidence type="ECO:0000256" key="2">
    <source>
        <dbReference type="ARBA" id="ARBA00022741"/>
    </source>
</evidence>
<dbReference type="InterPro" id="IPR027417">
    <property type="entry name" value="P-loop_NTPase"/>
</dbReference>
<dbReference type="SMART" id="SM00382">
    <property type="entry name" value="AAA"/>
    <property type="match status" value="1"/>
</dbReference>
<keyword evidence="3 5" id="KW-0067">ATP-binding</keyword>
<evidence type="ECO:0000256" key="1">
    <source>
        <dbReference type="ARBA" id="ARBA00022448"/>
    </source>
</evidence>
<dbReference type="Gene3D" id="3.40.50.300">
    <property type="entry name" value="P-loop containing nucleotide triphosphate hydrolases"/>
    <property type="match status" value="1"/>
</dbReference>
<evidence type="ECO:0000313" key="6">
    <source>
        <dbReference type="Proteomes" id="UP000763505"/>
    </source>
</evidence>
<protein>
    <submittedName>
        <fullName evidence="5">ABC transporter ATP-binding protein</fullName>
    </submittedName>
</protein>
<accession>A0A921DW85</accession>
<name>A0A921DW85_9STAP</name>
<evidence type="ECO:0000313" key="5">
    <source>
        <dbReference type="EMBL" id="HJE19370.1"/>
    </source>
</evidence>